<accession>A0A232ESG1</accession>
<sequence>MSPSQVEERRENYANRRKKDKEIVSVVVTSKILLNGNIFLKLERGSGREAFTAEVEKAVQGLGEVRKEERQWTLEIRDIDPEATVDEVIEKALGNQDDSRKVTLLKPNMSGLRITIVMLAKGQADEFLRIGHVLVGLVSCRIRKRVKVVQCHKCLGFGVFCKEAGTKENGFIRARKQVVKIV</sequence>
<protein>
    <submittedName>
        <fullName evidence="1">Uncharacterized protein</fullName>
    </submittedName>
</protein>
<dbReference type="EMBL" id="NNAY01002428">
    <property type="protein sequence ID" value="OXU21291.1"/>
    <property type="molecule type" value="Genomic_DNA"/>
</dbReference>
<evidence type="ECO:0000313" key="1">
    <source>
        <dbReference type="EMBL" id="OXU21291.1"/>
    </source>
</evidence>
<organism evidence="1 2">
    <name type="scientific">Trichomalopsis sarcophagae</name>
    <dbReference type="NCBI Taxonomy" id="543379"/>
    <lineage>
        <taxon>Eukaryota</taxon>
        <taxon>Metazoa</taxon>
        <taxon>Ecdysozoa</taxon>
        <taxon>Arthropoda</taxon>
        <taxon>Hexapoda</taxon>
        <taxon>Insecta</taxon>
        <taxon>Pterygota</taxon>
        <taxon>Neoptera</taxon>
        <taxon>Endopterygota</taxon>
        <taxon>Hymenoptera</taxon>
        <taxon>Apocrita</taxon>
        <taxon>Proctotrupomorpha</taxon>
        <taxon>Chalcidoidea</taxon>
        <taxon>Pteromalidae</taxon>
        <taxon>Pteromalinae</taxon>
        <taxon>Trichomalopsis</taxon>
    </lineage>
</organism>
<dbReference type="Proteomes" id="UP000215335">
    <property type="component" value="Unassembled WGS sequence"/>
</dbReference>
<name>A0A232ESG1_9HYME</name>
<dbReference type="OrthoDB" id="7698093at2759"/>
<reference evidence="1 2" key="1">
    <citation type="journal article" date="2017" name="Curr. Biol.">
        <title>The Evolution of Venom by Co-option of Single-Copy Genes.</title>
        <authorList>
            <person name="Martinson E.O."/>
            <person name="Mrinalini"/>
            <person name="Kelkar Y.D."/>
            <person name="Chang C.H."/>
            <person name="Werren J.H."/>
        </authorList>
    </citation>
    <scope>NUCLEOTIDE SEQUENCE [LARGE SCALE GENOMIC DNA]</scope>
    <source>
        <strain evidence="1 2">Alberta</strain>
        <tissue evidence="1">Whole body</tissue>
    </source>
</reference>
<proteinExistence type="predicted"/>
<comment type="caution">
    <text evidence="1">The sequence shown here is derived from an EMBL/GenBank/DDBJ whole genome shotgun (WGS) entry which is preliminary data.</text>
</comment>
<dbReference type="AlphaFoldDB" id="A0A232ESG1"/>
<keyword evidence="2" id="KW-1185">Reference proteome</keyword>
<evidence type="ECO:0000313" key="2">
    <source>
        <dbReference type="Proteomes" id="UP000215335"/>
    </source>
</evidence>
<gene>
    <name evidence="1" type="ORF">TSAR_007576</name>
</gene>